<dbReference type="InterPro" id="IPR029060">
    <property type="entry name" value="PIN-like_dom_sf"/>
</dbReference>
<dbReference type="Pfam" id="PF01850">
    <property type="entry name" value="PIN"/>
    <property type="match status" value="1"/>
</dbReference>
<reference evidence="3" key="1">
    <citation type="submission" date="2024-03" db="EMBL/GenBank/DDBJ databases">
        <title>Complete genome sequence of Sulfurisphaera javensis strain KD-1.</title>
        <authorList>
            <person name="Sakai H."/>
            <person name="Nur N."/>
            <person name="Suwanto A."/>
            <person name="Kurosawa N."/>
        </authorList>
    </citation>
    <scope>NUCLEOTIDE SEQUENCE</scope>
    <source>
        <strain evidence="3">KD-1</strain>
    </source>
</reference>
<dbReference type="PANTHER" id="PTHR35901">
    <property type="entry name" value="RIBONUCLEASE VAPC3"/>
    <property type="match status" value="1"/>
</dbReference>
<name>A0AAT9GTE7_9CREN</name>
<dbReference type="InterPro" id="IPR051619">
    <property type="entry name" value="TypeII_TA_RNase_PINc/VapC"/>
</dbReference>
<organism evidence="3">
    <name type="scientific">Sulfurisphaera javensis</name>
    <dbReference type="NCBI Taxonomy" id="2049879"/>
    <lineage>
        <taxon>Archaea</taxon>
        <taxon>Thermoproteota</taxon>
        <taxon>Thermoprotei</taxon>
        <taxon>Sulfolobales</taxon>
        <taxon>Sulfolobaceae</taxon>
        <taxon>Sulfurisphaera</taxon>
    </lineage>
</organism>
<dbReference type="KEGG" id="sjv:SJAV_20190"/>
<dbReference type="AlphaFoldDB" id="A0AAT9GTE7"/>
<proteinExistence type="predicted"/>
<keyword evidence="1" id="KW-0460">Magnesium</keyword>
<evidence type="ECO:0000256" key="1">
    <source>
        <dbReference type="ARBA" id="ARBA00022842"/>
    </source>
</evidence>
<sequence>MIKWFAKENYSEQALLLKEAYVKGIEDLHAPCILPFEVLNGLKYTYSLGENELKEVSKILSDFQITLHPFDEISDEVSYLSSKYGITIYDASYIALGKVLNDKVYTADEKLLRK</sequence>
<dbReference type="Gene3D" id="3.40.50.1010">
    <property type="entry name" value="5'-nuclease"/>
    <property type="match status" value="1"/>
</dbReference>
<dbReference type="PANTHER" id="PTHR35901:SF1">
    <property type="entry name" value="EXONUCLEASE VAPC9"/>
    <property type="match status" value="1"/>
</dbReference>
<dbReference type="CDD" id="cd09873">
    <property type="entry name" value="PIN_Pae0151-like"/>
    <property type="match status" value="1"/>
</dbReference>
<dbReference type="InterPro" id="IPR002716">
    <property type="entry name" value="PIN_dom"/>
</dbReference>
<evidence type="ECO:0000313" key="3">
    <source>
        <dbReference type="EMBL" id="BFH74075.1"/>
    </source>
</evidence>
<dbReference type="InterPro" id="IPR044153">
    <property type="entry name" value="PIN_Pae0151-like"/>
</dbReference>
<feature type="domain" description="PIN" evidence="2">
    <location>
        <begin position="2"/>
        <end position="113"/>
    </location>
</feature>
<protein>
    <submittedName>
        <fullName evidence="3">Type II toxin-antitoxin system VapC family toxin</fullName>
    </submittedName>
</protein>
<dbReference type="EMBL" id="AP031322">
    <property type="protein sequence ID" value="BFH74075.1"/>
    <property type="molecule type" value="Genomic_DNA"/>
</dbReference>
<gene>
    <name evidence="3" type="ORF">SJAV_20190</name>
</gene>
<accession>A0AAT9GTE7</accession>
<dbReference type="SUPFAM" id="SSF88723">
    <property type="entry name" value="PIN domain-like"/>
    <property type="match status" value="1"/>
</dbReference>
<evidence type="ECO:0000259" key="2">
    <source>
        <dbReference type="Pfam" id="PF01850"/>
    </source>
</evidence>